<organism evidence="3 4">
    <name type="scientific">Streptomyces olindensis</name>
    <dbReference type="NCBI Taxonomy" id="358823"/>
    <lineage>
        <taxon>Bacteria</taxon>
        <taxon>Bacillati</taxon>
        <taxon>Actinomycetota</taxon>
        <taxon>Actinomycetes</taxon>
        <taxon>Kitasatosporales</taxon>
        <taxon>Streptomycetaceae</taxon>
        <taxon>Streptomyces</taxon>
    </lineage>
</organism>
<keyword evidence="2" id="KW-0732">Signal</keyword>
<dbReference type="EMBL" id="JBEYBN010000013">
    <property type="protein sequence ID" value="MEU2267200.1"/>
    <property type="molecule type" value="Genomic_DNA"/>
</dbReference>
<feature type="compositionally biased region" description="Basic and acidic residues" evidence="1">
    <location>
        <begin position="99"/>
        <end position="113"/>
    </location>
</feature>
<proteinExistence type="predicted"/>
<protein>
    <recommendedName>
        <fullName evidence="5">Secreted protein</fullName>
    </recommendedName>
</protein>
<evidence type="ECO:0000313" key="3">
    <source>
        <dbReference type="EMBL" id="MEU2267200.1"/>
    </source>
</evidence>
<feature type="chain" id="PRO_5045689557" description="Secreted protein" evidence="2">
    <location>
        <begin position="36"/>
        <end position="113"/>
    </location>
</feature>
<keyword evidence="4" id="KW-1185">Reference proteome</keyword>
<feature type="compositionally biased region" description="Pro residues" evidence="1">
    <location>
        <begin position="76"/>
        <end position="86"/>
    </location>
</feature>
<evidence type="ECO:0000313" key="4">
    <source>
        <dbReference type="Proteomes" id="UP001550603"/>
    </source>
</evidence>
<reference evidence="3 4" key="1">
    <citation type="submission" date="2024-06" db="EMBL/GenBank/DDBJ databases">
        <title>The Natural Products Discovery Center: Release of the First 8490 Sequenced Strains for Exploring Actinobacteria Biosynthetic Diversity.</title>
        <authorList>
            <person name="Kalkreuter E."/>
            <person name="Kautsar S.A."/>
            <person name="Yang D."/>
            <person name="Bader C.D."/>
            <person name="Teijaro C.N."/>
            <person name="Fluegel L."/>
            <person name="Davis C.M."/>
            <person name="Simpson J.R."/>
            <person name="Lauterbach L."/>
            <person name="Steele A.D."/>
            <person name="Gui C."/>
            <person name="Meng S."/>
            <person name="Li G."/>
            <person name="Viehrig K."/>
            <person name="Ye F."/>
            <person name="Su P."/>
            <person name="Kiefer A.F."/>
            <person name="Nichols A."/>
            <person name="Cepeda A.J."/>
            <person name="Yan W."/>
            <person name="Fan B."/>
            <person name="Jiang Y."/>
            <person name="Adhikari A."/>
            <person name="Zheng C.-J."/>
            <person name="Schuster L."/>
            <person name="Cowan T.M."/>
            <person name="Smanski M.J."/>
            <person name="Chevrette M.G."/>
            <person name="De Carvalho L.P.S."/>
            <person name="Shen B."/>
        </authorList>
    </citation>
    <scope>NUCLEOTIDE SEQUENCE [LARGE SCALE GENOMIC DNA]</scope>
    <source>
        <strain evidence="3 4">NPDC019583</strain>
    </source>
</reference>
<feature type="region of interest" description="Disordered" evidence="1">
    <location>
        <begin position="60"/>
        <end position="113"/>
    </location>
</feature>
<sequence>MSPAPQPVPRGSRRRSAWLRVLVLLLALLVPGAHAEAHTGPTATVPGESTTVVCDVLDTAPRPPARASRRAAVPLRPAPLQGPGPAPTAQHPVPAPPDPRPDPRPLRSEVLRC</sequence>
<evidence type="ECO:0000256" key="1">
    <source>
        <dbReference type="SAM" id="MobiDB-lite"/>
    </source>
</evidence>
<comment type="caution">
    <text evidence="3">The sequence shown here is derived from an EMBL/GenBank/DDBJ whole genome shotgun (WGS) entry which is preliminary data.</text>
</comment>
<gene>
    <name evidence="3" type="ORF">ABZ568_12420</name>
</gene>
<evidence type="ECO:0000256" key="2">
    <source>
        <dbReference type="SAM" id="SignalP"/>
    </source>
</evidence>
<dbReference type="Proteomes" id="UP001550603">
    <property type="component" value="Unassembled WGS sequence"/>
</dbReference>
<dbReference type="RefSeq" id="WP_051648555.1">
    <property type="nucleotide sequence ID" value="NZ_JBEYBN010000013.1"/>
</dbReference>
<name>A0ABV2XT57_9ACTN</name>
<feature type="signal peptide" evidence="2">
    <location>
        <begin position="1"/>
        <end position="35"/>
    </location>
</feature>
<evidence type="ECO:0008006" key="5">
    <source>
        <dbReference type="Google" id="ProtNLM"/>
    </source>
</evidence>
<accession>A0ABV2XT57</accession>